<dbReference type="InterPro" id="IPR011059">
    <property type="entry name" value="Metal-dep_hydrolase_composite"/>
</dbReference>
<dbReference type="SUPFAM" id="SSF51556">
    <property type="entry name" value="Metallo-dependent hydrolases"/>
    <property type="match status" value="1"/>
</dbReference>
<dbReference type="Gene3D" id="3.20.20.140">
    <property type="entry name" value="Metal-dependent hydrolases"/>
    <property type="match status" value="1"/>
</dbReference>
<dbReference type="InterPro" id="IPR051781">
    <property type="entry name" value="Metallo-dep_Hydrolase"/>
</dbReference>
<feature type="domain" description="Amidohydrolase-related" evidence="2">
    <location>
        <begin position="74"/>
        <end position="389"/>
    </location>
</feature>
<evidence type="ECO:0000259" key="2">
    <source>
        <dbReference type="Pfam" id="PF01979"/>
    </source>
</evidence>
<feature type="signal peptide" evidence="1">
    <location>
        <begin position="1"/>
        <end position="22"/>
    </location>
</feature>
<dbReference type="InterPro" id="IPR032466">
    <property type="entry name" value="Metal_Hydrolase"/>
</dbReference>
<dbReference type="Proteomes" id="UP001501692">
    <property type="component" value="Unassembled WGS sequence"/>
</dbReference>
<keyword evidence="4" id="KW-1185">Reference proteome</keyword>
<evidence type="ECO:0000313" key="4">
    <source>
        <dbReference type="Proteomes" id="UP001501692"/>
    </source>
</evidence>
<dbReference type="PANTHER" id="PTHR43135:SF3">
    <property type="entry name" value="ALPHA-D-RIBOSE 1-METHYLPHOSPHONATE 5-TRIPHOSPHATE DIPHOSPHATASE"/>
    <property type="match status" value="1"/>
</dbReference>
<evidence type="ECO:0000256" key="1">
    <source>
        <dbReference type="SAM" id="SignalP"/>
    </source>
</evidence>
<comment type="caution">
    <text evidence="3">The sequence shown here is derived from an EMBL/GenBank/DDBJ whole genome shotgun (WGS) entry which is preliminary data.</text>
</comment>
<protein>
    <submittedName>
        <fullName evidence="3">Amidohydrolase family protein</fullName>
    </submittedName>
</protein>
<dbReference type="Gene3D" id="2.30.40.10">
    <property type="entry name" value="Urease, subunit C, domain 1"/>
    <property type="match status" value="1"/>
</dbReference>
<name>A0ABP9HG35_9FLAO</name>
<gene>
    <name evidence="3" type="ORF">GCM10023315_19970</name>
</gene>
<dbReference type="EMBL" id="BAABJK010000006">
    <property type="protein sequence ID" value="GAA4970186.1"/>
    <property type="molecule type" value="Genomic_DNA"/>
</dbReference>
<feature type="chain" id="PRO_5047398676" evidence="1">
    <location>
        <begin position="23"/>
        <end position="427"/>
    </location>
</feature>
<proteinExistence type="predicted"/>
<dbReference type="RefSeq" id="WP_345167924.1">
    <property type="nucleotide sequence ID" value="NZ_BAABJK010000006.1"/>
</dbReference>
<evidence type="ECO:0000313" key="3">
    <source>
        <dbReference type="EMBL" id="GAA4970186.1"/>
    </source>
</evidence>
<reference evidence="4" key="1">
    <citation type="journal article" date="2019" name="Int. J. Syst. Evol. Microbiol.">
        <title>The Global Catalogue of Microorganisms (GCM) 10K type strain sequencing project: providing services to taxonomists for standard genome sequencing and annotation.</title>
        <authorList>
            <consortium name="The Broad Institute Genomics Platform"/>
            <consortium name="The Broad Institute Genome Sequencing Center for Infectious Disease"/>
            <person name="Wu L."/>
            <person name="Ma J."/>
        </authorList>
    </citation>
    <scope>NUCLEOTIDE SEQUENCE [LARGE SCALE GENOMIC DNA]</scope>
    <source>
        <strain evidence="4">JCM 18287</strain>
    </source>
</reference>
<dbReference type="SUPFAM" id="SSF51338">
    <property type="entry name" value="Composite domain of metallo-dependent hydrolases"/>
    <property type="match status" value="1"/>
</dbReference>
<organism evidence="3 4">
    <name type="scientific">Algibacter aquimarinus</name>
    <dbReference type="NCBI Taxonomy" id="1136748"/>
    <lineage>
        <taxon>Bacteria</taxon>
        <taxon>Pseudomonadati</taxon>
        <taxon>Bacteroidota</taxon>
        <taxon>Flavobacteriia</taxon>
        <taxon>Flavobacteriales</taxon>
        <taxon>Flavobacteriaceae</taxon>
        <taxon>Algibacter</taxon>
    </lineage>
</organism>
<dbReference type="Pfam" id="PF01979">
    <property type="entry name" value="Amidohydro_1"/>
    <property type="match status" value="1"/>
</dbReference>
<dbReference type="PANTHER" id="PTHR43135">
    <property type="entry name" value="ALPHA-D-RIBOSE 1-METHYLPHOSPHONATE 5-TRIPHOSPHATE DIPHOSPHATASE"/>
    <property type="match status" value="1"/>
</dbReference>
<dbReference type="InterPro" id="IPR006680">
    <property type="entry name" value="Amidohydro-rel"/>
</dbReference>
<accession>A0ABP9HG35</accession>
<keyword evidence="1" id="KW-0732">Signal</keyword>
<sequence>MKVRISFILLFLCSLFFLNSQNTPIAYQGALIYPINGNPIENGTLLVQNGKIIAVGSNVNIPQNAIVNDVSGKVIMPGLIDTHSHLGNGSGGDRSGALHPEVRLLDALNPMAVDLMKARSGGITTLNIMPGSGHLMSGQTVYIKNKLGKVIEDLTICNNVSSEICGGMKMANGTNSIRDKPFPGTRAKSAALVRELFIKAQDYQKKLDAGKKDASKMPTRDLKMEALVQILERKRIVHFHTHRHDDVLTAIRISKEFGFKIVLHHVSEAWKVADEIAEAKVPVSLIFIDSPGGKMEAVDLDPKSAPFLEKAGVDVAFHTDDPITDSRLFLRSAAIGVREGMSKQKALEGLTLAGARMLELDDRIGSLEKGKDADFIILSGDPLSVYTHVEETWIEGQKVYDRKNKTDKAFAVGGYQVYPETTTHVHD</sequence>